<name>A0AA97CW17_9ACTN</name>
<feature type="domain" description="DUF4189" evidence="2">
    <location>
        <begin position="37"/>
        <end position="126"/>
    </location>
</feature>
<dbReference type="EMBL" id="CP128986">
    <property type="protein sequence ID" value="WOC13560.1"/>
    <property type="molecule type" value="Genomic_DNA"/>
</dbReference>
<feature type="chain" id="PRO_5041646261" description="DUF4189 domain-containing protein" evidence="1">
    <location>
        <begin position="21"/>
        <end position="130"/>
    </location>
</feature>
<proteinExistence type="predicted"/>
<dbReference type="Pfam" id="PF13827">
    <property type="entry name" value="DUF4189"/>
    <property type="match status" value="1"/>
</dbReference>
<reference evidence="3" key="1">
    <citation type="submission" date="2023-06" db="EMBL/GenBank/DDBJ databases">
        <title>Gordonia sp. nov. and Pseudochrobactrum sp. nov., two species isolated from the burying beetle Nicrophorus vespilloides.</title>
        <authorList>
            <person name="Poehlein A."/>
            <person name="Guzman J."/>
            <person name="Daniel R."/>
            <person name="Vilcinskas A."/>
        </authorList>
    </citation>
    <scope>NUCLEOTIDE SEQUENCE</scope>
    <source>
        <strain evidence="3">MP11Mi</strain>
    </source>
</reference>
<dbReference type="InterPro" id="IPR025240">
    <property type="entry name" value="DUF4189"/>
</dbReference>
<evidence type="ECO:0000313" key="3">
    <source>
        <dbReference type="EMBL" id="WOC13560.1"/>
    </source>
</evidence>
<accession>A0AA97CW17</accession>
<feature type="signal peptide" evidence="1">
    <location>
        <begin position="1"/>
        <end position="20"/>
    </location>
</feature>
<dbReference type="AlphaFoldDB" id="A0AA97CW17"/>
<organism evidence="3">
    <name type="scientific">Gordonia sp. MP11Mi</name>
    <dbReference type="NCBI Taxonomy" id="3022769"/>
    <lineage>
        <taxon>Bacteria</taxon>
        <taxon>Bacillati</taxon>
        <taxon>Actinomycetota</taxon>
        <taxon>Actinomycetes</taxon>
        <taxon>Mycobacteriales</taxon>
        <taxon>Gordoniaceae</taxon>
        <taxon>Gordonia</taxon>
    </lineage>
</organism>
<evidence type="ECO:0000256" key="1">
    <source>
        <dbReference type="SAM" id="SignalP"/>
    </source>
</evidence>
<dbReference type="RefSeq" id="WP_420039373.1">
    <property type="nucleotide sequence ID" value="NZ_CP128986.1"/>
</dbReference>
<evidence type="ECO:0000259" key="2">
    <source>
        <dbReference type="Pfam" id="PF13827"/>
    </source>
</evidence>
<keyword evidence="1" id="KW-0732">Signal</keyword>
<sequence length="130" mass="13800">MKLRQFFAAFAITASLATGATMLPGAAPTADAASNYWGAIAWNYNGRTAYAVNYHTQNGAQRAAKARCGSNCGWFTFYRSCGAAAYKFTSTRTRVGTARGYATRAGAQRAAKRQAGPGSHIRAWACTAGR</sequence>
<protein>
    <recommendedName>
        <fullName evidence="2">DUF4189 domain-containing protein</fullName>
    </recommendedName>
</protein>
<gene>
    <name evidence="3" type="ORF">MP11Mi_26630</name>
</gene>